<dbReference type="Gene3D" id="2.60.40.150">
    <property type="entry name" value="C2 domain"/>
    <property type="match status" value="1"/>
</dbReference>
<dbReference type="InterPro" id="IPR043129">
    <property type="entry name" value="ATPase_NBD"/>
</dbReference>
<organism evidence="14 15">
    <name type="scientific">Liparis tanakae</name>
    <name type="common">Tanaka's snailfish</name>
    <dbReference type="NCBI Taxonomy" id="230148"/>
    <lineage>
        <taxon>Eukaryota</taxon>
        <taxon>Metazoa</taxon>
        <taxon>Chordata</taxon>
        <taxon>Craniata</taxon>
        <taxon>Vertebrata</taxon>
        <taxon>Euteleostomi</taxon>
        <taxon>Actinopterygii</taxon>
        <taxon>Neopterygii</taxon>
        <taxon>Teleostei</taxon>
        <taxon>Neoteleostei</taxon>
        <taxon>Acanthomorphata</taxon>
        <taxon>Eupercaria</taxon>
        <taxon>Perciformes</taxon>
        <taxon>Cottioidei</taxon>
        <taxon>Cottales</taxon>
        <taxon>Liparidae</taxon>
        <taxon>Liparis</taxon>
    </lineage>
</organism>
<dbReference type="Gene3D" id="2.60.34.10">
    <property type="entry name" value="Substrate Binding Domain Of DNAk, Chain A, domain 1"/>
    <property type="match status" value="1"/>
</dbReference>
<dbReference type="SUPFAM" id="SSF100920">
    <property type="entry name" value="Heat shock protein 70kD (HSP70), peptide-binding domain"/>
    <property type="match status" value="1"/>
</dbReference>
<dbReference type="InterPro" id="IPR029048">
    <property type="entry name" value="HSP70_C_sf"/>
</dbReference>
<keyword evidence="3" id="KW-0732">Signal</keyword>
<dbReference type="SUPFAM" id="SSF49562">
    <property type="entry name" value="C2 domain (Calcium/lipid-binding domain, CaLB)"/>
    <property type="match status" value="1"/>
</dbReference>
<evidence type="ECO:0000256" key="9">
    <source>
        <dbReference type="ARBA" id="ARBA00031035"/>
    </source>
</evidence>
<proteinExistence type="inferred from homology"/>
<dbReference type="NCBIfam" id="NF001413">
    <property type="entry name" value="PRK00290.1"/>
    <property type="match status" value="1"/>
</dbReference>
<accession>A0A4Z2I8W9</accession>
<dbReference type="PROSITE" id="PS51257">
    <property type="entry name" value="PROKAR_LIPOPROTEIN"/>
    <property type="match status" value="1"/>
</dbReference>
<comment type="similarity">
    <text evidence="2 12">Belongs to the heat shock protein 70 family.</text>
</comment>
<name>A0A4Z2I8W9_9TELE</name>
<dbReference type="InterPro" id="IPR042050">
    <property type="entry name" value="BIP_NBD"/>
</dbReference>
<dbReference type="PROSITE" id="PS01036">
    <property type="entry name" value="HSP70_3"/>
    <property type="match status" value="1"/>
</dbReference>
<evidence type="ECO:0000313" key="14">
    <source>
        <dbReference type="EMBL" id="TNN73814.1"/>
    </source>
</evidence>
<evidence type="ECO:0000256" key="4">
    <source>
        <dbReference type="ARBA" id="ARBA00022741"/>
    </source>
</evidence>
<dbReference type="FunFam" id="3.30.420.40:FF:000545">
    <property type="entry name" value="Endoplasmic reticulum chaperone BiP"/>
    <property type="match status" value="1"/>
</dbReference>
<evidence type="ECO:0000256" key="8">
    <source>
        <dbReference type="ARBA" id="ARBA00030223"/>
    </source>
</evidence>
<dbReference type="OrthoDB" id="2401965at2759"/>
<dbReference type="Proteomes" id="UP000314294">
    <property type="component" value="Unassembled WGS sequence"/>
</dbReference>
<evidence type="ECO:0000256" key="2">
    <source>
        <dbReference type="ARBA" id="ARBA00007381"/>
    </source>
</evidence>
<dbReference type="FunFam" id="3.90.640.10:FF:000153">
    <property type="entry name" value="Endoplasmic reticulum chaperone BiP"/>
    <property type="match status" value="1"/>
</dbReference>
<dbReference type="CDD" id="cd10241">
    <property type="entry name" value="ASKHA_NBD_HSP70_BiP"/>
    <property type="match status" value="1"/>
</dbReference>
<keyword evidence="6 12" id="KW-0067">ATP-binding</keyword>
<keyword evidence="13" id="KW-0175">Coiled coil</keyword>
<dbReference type="GO" id="GO:0140662">
    <property type="term" value="F:ATP-dependent protein folding chaperone"/>
    <property type="evidence" value="ECO:0007669"/>
    <property type="project" value="InterPro"/>
</dbReference>
<evidence type="ECO:0000256" key="7">
    <source>
        <dbReference type="ARBA" id="ARBA00029695"/>
    </source>
</evidence>
<keyword evidence="4 12" id="KW-0547">Nucleotide-binding</keyword>
<comment type="caution">
    <text evidence="14">The sequence shown here is derived from an EMBL/GenBank/DDBJ whole genome shotgun (WGS) entry which is preliminary data.</text>
</comment>
<dbReference type="GO" id="GO:0005788">
    <property type="term" value="C:endoplasmic reticulum lumen"/>
    <property type="evidence" value="ECO:0007669"/>
    <property type="project" value="UniProtKB-SubCell"/>
</dbReference>
<dbReference type="PRINTS" id="PR00301">
    <property type="entry name" value="HEATSHOCK70"/>
</dbReference>
<evidence type="ECO:0000256" key="3">
    <source>
        <dbReference type="ARBA" id="ARBA00022729"/>
    </source>
</evidence>
<evidence type="ECO:0000256" key="12">
    <source>
        <dbReference type="RuleBase" id="RU003322"/>
    </source>
</evidence>
<dbReference type="InterPro" id="IPR013126">
    <property type="entry name" value="Hsp_70_fam"/>
</dbReference>
<evidence type="ECO:0000256" key="1">
    <source>
        <dbReference type="ARBA" id="ARBA00004319"/>
    </source>
</evidence>
<evidence type="ECO:0000256" key="10">
    <source>
        <dbReference type="ARBA" id="ARBA00031291"/>
    </source>
</evidence>
<evidence type="ECO:0000256" key="13">
    <source>
        <dbReference type="SAM" id="Coils"/>
    </source>
</evidence>
<reference evidence="14 15" key="1">
    <citation type="submission" date="2019-03" db="EMBL/GenBank/DDBJ databases">
        <title>First draft genome of Liparis tanakae, snailfish: a comprehensive survey of snailfish specific genes.</title>
        <authorList>
            <person name="Kim W."/>
            <person name="Song I."/>
            <person name="Jeong J.-H."/>
            <person name="Kim D."/>
            <person name="Kim S."/>
            <person name="Ryu S."/>
            <person name="Song J.Y."/>
            <person name="Lee S.K."/>
        </authorList>
    </citation>
    <scope>NUCLEOTIDE SEQUENCE [LARGE SCALE GENOMIC DNA]</scope>
    <source>
        <tissue evidence="14">Muscle</tissue>
    </source>
</reference>
<sequence>MRSAISSLLRRSSTSSLIATFSCELSFICSDSSDFCCFDSSLKLLSELEHATMKLLWVVMLVAGTVVADDDDKKESVGTVVTDKKSKPHIQVDIGGGQMKTFAPEEISAMVLTKMKETAEAYLGKKVTHAVVTVPAYFNDAQRQATKDAGTIAGLNVMRIINEPTAAAIAYGLDKRDGEKNILVFDLGGGTFDVSLLTIDNGVFEVVATNGDTHLGGEDFDQRVMEHFIKLYKKKTGKDVRKDNRAVQKLRREVEKAKRGLSAQHQARIEIESFFEGEDFSETLTRAKFEELNMDLFRSTMKPVQKVMDDSDLKKTDIDEIVLVGGSTRIPKIQQLVKELFNGKEPSRGINPDEAVAYGAAVQAGVLSGEEDTGDLVLLDVCPLTLGIETVGGVMTKLIPRNTVVPTKKSQIFSTASDNQPTVTIKVYEGERPLTKDNHLLGTFDLTGIPPAPRGVPQIEVTFEIDVNGILRVTAEDKGTGNKNKITITNDQNRLTPEDIERMVNDAERFADEDKKLKERIDSRNELESYAYSLKNQIGDKEKLGGKLSDEDKEIIEKAVEEKIEWMESHQEAELEDFQAKKKELEEVVQPIISKLYGSAGAPPPEGAEIAETVLSSGSQHALSEMSCLRVYLRKPPASLPETPSFLLSTHGQLKLSIIQEHEVLVVSVLEARGILEQCQGSCDFYVKIGMCPDGDPSDRQKTQMVPHLRRTFIRDCSSQCGTLTPQQEFLITNAMVHMTSSDLGNSIGCFVVELLKEIEIVTF</sequence>
<feature type="coiled-coil region" evidence="13">
    <location>
        <begin position="556"/>
        <end position="588"/>
    </location>
</feature>
<feature type="coiled-coil region" evidence="13">
    <location>
        <begin position="240"/>
        <end position="267"/>
    </location>
</feature>
<protein>
    <recommendedName>
        <fullName evidence="7">78 kDa glucose-regulated protein</fullName>
    </recommendedName>
    <alternativeName>
        <fullName evidence="10">Binding-immunoglobulin protein</fullName>
    </alternativeName>
    <alternativeName>
        <fullName evidence="9">Heat shock protein 70 family protein 5</fullName>
    </alternativeName>
    <alternativeName>
        <fullName evidence="8">Heat shock protein family A member 5</fullName>
    </alternativeName>
    <alternativeName>
        <fullName evidence="11">Immunoglobulin heavy chain-binding protein</fullName>
    </alternativeName>
</protein>
<dbReference type="SUPFAM" id="SSF53067">
    <property type="entry name" value="Actin-like ATPase domain"/>
    <property type="match status" value="2"/>
</dbReference>
<evidence type="ECO:0000256" key="11">
    <source>
        <dbReference type="ARBA" id="ARBA00033037"/>
    </source>
</evidence>
<gene>
    <name evidence="14" type="primary">HSPA5</name>
    <name evidence="14" type="ORF">EYF80_016022</name>
</gene>
<dbReference type="EMBL" id="SRLO01000121">
    <property type="protein sequence ID" value="TNN73814.1"/>
    <property type="molecule type" value="Genomic_DNA"/>
</dbReference>
<dbReference type="SUPFAM" id="SSF100934">
    <property type="entry name" value="Heat shock protein 70kD (HSP70), C-terminal subdomain"/>
    <property type="match status" value="1"/>
</dbReference>
<dbReference type="Pfam" id="PF00012">
    <property type="entry name" value="HSP70"/>
    <property type="match status" value="1"/>
</dbReference>
<dbReference type="AlphaFoldDB" id="A0A4Z2I8W9"/>
<dbReference type="GO" id="GO:0005524">
    <property type="term" value="F:ATP binding"/>
    <property type="evidence" value="ECO:0007669"/>
    <property type="project" value="UniProtKB-KW"/>
</dbReference>
<evidence type="ECO:0000256" key="6">
    <source>
        <dbReference type="ARBA" id="ARBA00022840"/>
    </source>
</evidence>
<keyword evidence="5" id="KW-0256">Endoplasmic reticulum</keyword>
<evidence type="ECO:0000313" key="15">
    <source>
        <dbReference type="Proteomes" id="UP000314294"/>
    </source>
</evidence>
<dbReference type="Gene3D" id="1.20.1270.10">
    <property type="match status" value="1"/>
</dbReference>
<dbReference type="InterPro" id="IPR018181">
    <property type="entry name" value="Heat_shock_70_CS"/>
</dbReference>
<dbReference type="FunFam" id="1.20.1270.10:FF:000008">
    <property type="entry name" value="78 kDa glucose-regulated protein-like protein"/>
    <property type="match status" value="1"/>
</dbReference>
<comment type="subcellular location">
    <subcellularLocation>
        <location evidence="1">Endoplasmic reticulum lumen</location>
    </subcellularLocation>
</comment>
<dbReference type="Gene3D" id="3.90.640.10">
    <property type="entry name" value="Actin, Chain A, domain 4"/>
    <property type="match status" value="1"/>
</dbReference>
<dbReference type="InterPro" id="IPR035892">
    <property type="entry name" value="C2_domain_sf"/>
</dbReference>
<dbReference type="FunFam" id="2.60.34.10:FF:000002">
    <property type="entry name" value="Heat shock 70 kDa"/>
    <property type="match status" value="1"/>
</dbReference>
<evidence type="ECO:0000256" key="5">
    <source>
        <dbReference type="ARBA" id="ARBA00022824"/>
    </source>
</evidence>
<keyword evidence="15" id="KW-1185">Reference proteome</keyword>
<dbReference type="PANTHER" id="PTHR19375">
    <property type="entry name" value="HEAT SHOCK PROTEIN 70KDA"/>
    <property type="match status" value="1"/>
</dbReference>
<dbReference type="Gene3D" id="3.30.420.40">
    <property type="match status" value="2"/>
</dbReference>
<dbReference type="PROSITE" id="PS00329">
    <property type="entry name" value="HSP70_2"/>
    <property type="match status" value="1"/>
</dbReference>
<dbReference type="InterPro" id="IPR029047">
    <property type="entry name" value="HSP70_peptide-bd_sf"/>
</dbReference>